<evidence type="ECO:0000256" key="2">
    <source>
        <dbReference type="SAM" id="SignalP"/>
    </source>
</evidence>
<proteinExistence type="predicted"/>
<evidence type="ECO:0000313" key="4">
    <source>
        <dbReference type="Proteomes" id="UP000094527"/>
    </source>
</evidence>
<dbReference type="STRING" id="48709.A0A1D2N5K2"/>
<dbReference type="EMBL" id="LJIJ01000200">
    <property type="protein sequence ID" value="ODN00553.1"/>
    <property type="molecule type" value="Genomic_DNA"/>
</dbReference>
<protein>
    <submittedName>
        <fullName evidence="3">TM2 domain-containing protein 2</fullName>
    </submittedName>
</protein>
<evidence type="ECO:0000256" key="1">
    <source>
        <dbReference type="SAM" id="MobiDB-lite"/>
    </source>
</evidence>
<keyword evidence="4" id="KW-1185">Reference proteome</keyword>
<reference evidence="3 4" key="1">
    <citation type="journal article" date="2016" name="Genome Biol. Evol.">
        <title>Gene Family Evolution Reflects Adaptation to Soil Environmental Stressors in the Genome of the Collembolan Orchesella cincta.</title>
        <authorList>
            <person name="Faddeeva-Vakhrusheva A."/>
            <person name="Derks M.F."/>
            <person name="Anvar S.Y."/>
            <person name="Agamennone V."/>
            <person name="Suring W."/>
            <person name="Smit S."/>
            <person name="van Straalen N.M."/>
            <person name="Roelofs D."/>
        </authorList>
    </citation>
    <scope>NUCLEOTIDE SEQUENCE [LARGE SCALE GENOMIC DNA]</scope>
    <source>
        <tissue evidence="3">Mixed pool</tissue>
    </source>
</reference>
<dbReference type="OrthoDB" id="408511at2759"/>
<name>A0A1D2N5K2_ORCCI</name>
<dbReference type="AlphaFoldDB" id="A0A1D2N5K2"/>
<dbReference type="Proteomes" id="UP000094527">
    <property type="component" value="Unassembled WGS sequence"/>
</dbReference>
<keyword evidence="2" id="KW-0732">Signal</keyword>
<feature type="signal peptide" evidence="2">
    <location>
        <begin position="1"/>
        <end position="19"/>
    </location>
</feature>
<feature type="chain" id="PRO_5008905068" evidence="2">
    <location>
        <begin position="20"/>
        <end position="143"/>
    </location>
</feature>
<organism evidence="3 4">
    <name type="scientific">Orchesella cincta</name>
    <name type="common">Springtail</name>
    <name type="synonym">Podura cincta</name>
    <dbReference type="NCBI Taxonomy" id="48709"/>
    <lineage>
        <taxon>Eukaryota</taxon>
        <taxon>Metazoa</taxon>
        <taxon>Ecdysozoa</taxon>
        <taxon>Arthropoda</taxon>
        <taxon>Hexapoda</taxon>
        <taxon>Collembola</taxon>
        <taxon>Entomobryomorpha</taxon>
        <taxon>Entomobryoidea</taxon>
        <taxon>Orchesellidae</taxon>
        <taxon>Orchesellinae</taxon>
        <taxon>Orchesella</taxon>
    </lineage>
</organism>
<sequence>ILLLNLLIIPSSLEQSVQSKPSREKSTSATANGSSSAAPFSGGIANARSGGGSNVEEFNPTHPKVRCDYLPLDFLECDRLVDHFGNVTARDKHGFGCVKWGGEWYEEWNTQQRSCNAWMESNVSIIIISFLNKICHWNKNSKL</sequence>
<gene>
    <name evidence="3" type="ORF">Ocin01_06142</name>
</gene>
<accession>A0A1D2N5K2</accession>
<feature type="non-terminal residue" evidence="3">
    <location>
        <position position="143"/>
    </location>
</feature>
<feature type="region of interest" description="Disordered" evidence="1">
    <location>
        <begin position="18"/>
        <end position="57"/>
    </location>
</feature>
<feature type="non-terminal residue" evidence="3">
    <location>
        <position position="1"/>
    </location>
</feature>
<comment type="caution">
    <text evidence="3">The sequence shown here is derived from an EMBL/GenBank/DDBJ whole genome shotgun (WGS) entry which is preliminary data.</text>
</comment>
<feature type="compositionally biased region" description="Low complexity" evidence="1">
    <location>
        <begin position="27"/>
        <end position="38"/>
    </location>
</feature>
<evidence type="ECO:0000313" key="3">
    <source>
        <dbReference type="EMBL" id="ODN00553.1"/>
    </source>
</evidence>